<feature type="region of interest" description="Disordered" evidence="1">
    <location>
        <begin position="141"/>
        <end position="168"/>
    </location>
</feature>
<gene>
    <name evidence="3" type="ORF">PODLI_1B006538</name>
</gene>
<sequence>MKETIPQSCSEAICTCSLSAFACVRKVFYRVAAGDFAGAQGPEVLADGSAQNFYPWVTKESRANSPMIEKQNNNNPITNKTDRQFVVNFNTMSRRGNNWAYTEVIDLLDIWGEQKIQKLLQSSYRNMDTFQVIASEMAKRGHERTAQECRTKTKTMRRDYKKAKDNPSSLGGRMTCPFYEQLDRILAGDSGFQPPRRLPHAALPEESSGDTNSPCPLAEGAAPVVPEDYSESPDQFSPCTQIAVEISDSATPSPMFYMTRAVSAKPASMSWPAAKADHPAPSLSSMFLSNPGSSSTKGSRMDATVAPSSALLPNCPTLSSEGRLTRVRKRQRKTRNDLVMELSRIADRRVQTATDRILSSLNRYATADLQDRERDRADTAQIIAIMHRQTELLESLVQMQSVEQTPVSPAPSWHPRPRAAISPPSRSGVPRRTLVPRVNHRRRPQKYSP</sequence>
<reference evidence="3" key="1">
    <citation type="submission" date="2022-12" db="EMBL/GenBank/DDBJ databases">
        <authorList>
            <person name="Alioto T."/>
            <person name="Alioto T."/>
            <person name="Gomez Garrido J."/>
        </authorList>
    </citation>
    <scope>NUCLEOTIDE SEQUENCE</scope>
</reference>
<feature type="region of interest" description="Disordered" evidence="1">
    <location>
        <begin position="403"/>
        <end position="449"/>
    </location>
</feature>
<feature type="region of interest" description="Disordered" evidence="1">
    <location>
        <begin position="189"/>
        <end position="236"/>
    </location>
</feature>
<dbReference type="Proteomes" id="UP001178461">
    <property type="component" value="Chromosome 7"/>
</dbReference>
<proteinExistence type="predicted"/>
<feature type="domain" description="Myb/SANT-like DNA-binding" evidence="2">
    <location>
        <begin position="97"/>
        <end position="185"/>
    </location>
</feature>
<dbReference type="InterPro" id="IPR044822">
    <property type="entry name" value="Myb_DNA-bind_4"/>
</dbReference>
<feature type="compositionally biased region" description="Basic residues" evidence="1">
    <location>
        <begin position="438"/>
        <end position="449"/>
    </location>
</feature>
<feature type="compositionally biased region" description="Basic and acidic residues" evidence="1">
    <location>
        <begin position="141"/>
        <end position="165"/>
    </location>
</feature>
<dbReference type="PROSITE" id="PS51257">
    <property type="entry name" value="PROKAR_LIPOPROTEIN"/>
    <property type="match status" value="1"/>
</dbReference>
<accession>A0AA35KKY6</accession>
<dbReference type="Gene3D" id="1.10.10.60">
    <property type="entry name" value="Homeodomain-like"/>
    <property type="match status" value="1"/>
</dbReference>
<feature type="compositionally biased region" description="Low complexity" evidence="1">
    <location>
        <begin position="418"/>
        <end position="427"/>
    </location>
</feature>
<dbReference type="Pfam" id="PF13837">
    <property type="entry name" value="Myb_DNA-bind_4"/>
    <property type="match status" value="1"/>
</dbReference>
<organism evidence="3 4">
    <name type="scientific">Podarcis lilfordi</name>
    <name type="common">Lilford's wall lizard</name>
    <dbReference type="NCBI Taxonomy" id="74358"/>
    <lineage>
        <taxon>Eukaryota</taxon>
        <taxon>Metazoa</taxon>
        <taxon>Chordata</taxon>
        <taxon>Craniata</taxon>
        <taxon>Vertebrata</taxon>
        <taxon>Euteleostomi</taxon>
        <taxon>Lepidosauria</taxon>
        <taxon>Squamata</taxon>
        <taxon>Bifurcata</taxon>
        <taxon>Unidentata</taxon>
        <taxon>Episquamata</taxon>
        <taxon>Laterata</taxon>
        <taxon>Lacertibaenia</taxon>
        <taxon>Lacertidae</taxon>
        <taxon>Podarcis</taxon>
    </lineage>
</organism>
<dbReference type="PANTHER" id="PTHR47595:SF1">
    <property type="entry name" value="MYB_SANT-LIKE DNA-BINDING DOMAIN-CONTAINING PROTEIN"/>
    <property type="match status" value="1"/>
</dbReference>
<dbReference type="EMBL" id="OX395132">
    <property type="protein sequence ID" value="CAI5780060.1"/>
    <property type="molecule type" value="Genomic_DNA"/>
</dbReference>
<dbReference type="AlphaFoldDB" id="A0AA35KKY6"/>
<evidence type="ECO:0000313" key="4">
    <source>
        <dbReference type="Proteomes" id="UP001178461"/>
    </source>
</evidence>
<name>A0AA35KKY6_9SAUR</name>
<protein>
    <recommendedName>
        <fullName evidence="2">Myb/SANT-like DNA-binding domain-containing protein</fullName>
    </recommendedName>
</protein>
<evidence type="ECO:0000256" key="1">
    <source>
        <dbReference type="SAM" id="MobiDB-lite"/>
    </source>
</evidence>
<keyword evidence="4" id="KW-1185">Reference proteome</keyword>
<evidence type="ECO:0000259" key="2">
    <source>
        <dbReference type="Pfam" id="PF13837"/>
    </source>
</evidence>
<evidence type="ECO:0000313" key="3">
    <source>
        <dbReference type="EMBL" id="CAI5780060.1"/>
    </source>
</evidence>
<dbReference type="PANTHER" id="PTHR47595">
    <property type="entry name" value="HEAT SHOCK 70 KDA PROTEIN 14"/>
    <property type="match status" value="1"/>
</dbReference>